<keyword evidence="2" id="KW-1185">Reference proteome</keyword>
<dbReference type="InterPro" id="IPR052891">
    <property type="entry name" value="DNA-3mA_glycosylase"/>
</dbReference>
<dbReference type="Pfam" id="PF03352">
    <property type="entry name" value="Adenine_glyco"/>
    <property type="match status" value="1"/>
</dbReference>
<protein>
    <submittedName>
        <fullName evidence="1">DNA-3-methyladenine glycosylase I</fullName>
    </submittedName>
</protein>
<evidence type="ECO:0000313" key="2">
    <source>
        <dbReference type="Proteomes" id="UP001589862"/>
    </source>
</evidence>
<dbReference type="Proteomes" id="UP001589862">
    <property type="component" value="Unassembled WGS sequence"/>
</dbReference>
<name>A0ABV6PA63_9MICC</name>
<gene>
    <name evidence="1" type="ORF">ACFFFR_06330</name>
</gene>
<dbReference type="PANTHER" id="PTHR30037:SF4">
    <property type="entry name" value="DNA-3-METHYLADENINE GLYCOSYLASE I"/>
    <property type="match status" value="1"/>
</dbReference>
<dbReference type="Gene3D" id="1.10.340.30">
    <property type="entry name" value="Hypothetical protein, domain 2"/>
    <property type="match status" value="1"/>
</dbReference>
<dbReference type="PANTHER" id="PTHR30037">
    <property type="entry name" value="DNA-3-METHYLADENINE GLYCOSYLASE 1"/>
    <property type="match status" value="1"/>
</dbReference>
<dbReference type="InterPro" id="IPR011257">
    <property type="entry name" value="DNA_glycosylase"/>
</dbReference>
<dbReference type="SUPFAM" id="SSF48150">
    <property type="entry name" value="DNA-glycosylase"/>
    <property type="match status" value="1"/>
</dbReference>
<evidence type="ECO:0000313" key="1">
    <source>
        <dbReference type="EMBL" id="MFC0581998.1"/>
    </source>
</evidence>
<dbReference type="EMBL" id="JBHLUB010000028">
    <property type="protein sequence ID" value="MFC0581998.1"/>
    <property type="molecule type" value="Genomic_DNA"/>
</dbReference>
<proteinExistence type="predicted"/>
<organism evidence="1 2">
    <name type="scientific">Micrococcoides hystricis</name>
    <dbReference type="NCBI Taxonomy" id="1572761"/>
    <lineage>
        <taxon>Bacteria</taxon>
        <taxon>Bacillati</taxon>
        <taxon>Actinomycetota</taxon>
        <taxon>Actinomycetes</taxon>
        <taxon>Micrococcales</taxon>
        <taxon>Micrococcaceae</taxon>
        <taxon>Micrococcoides</taxon>
    </lineage>
</organism>
<reference evidence="1 2" key="1">
    <citation type="submission" date="2024-09" db="EMBL/GenBank/DDBJ databases">
        <authorList>
            <person name="Sun Q."/>
            <person name="Mori K."/>
        </authorList>
    </citation>
    <scope>NUCLEOTIDE SEQUENCE [LARGE SCALE GENOMIC DNA]</scope>
    <source>
        <strain evidence="1 2">NCAIM B.02604</strain>
    </source>
</reference>
<dbReference type="InterPro" id="IPR005019">
    <property type="entry name" value="Adenine_glyco"/>
</dbReference>
<dbReference type="RefSeq" id="WP_377458836.1">
    <property type="nucleotide sequence ID" value="NZ_JBHLUB010000028.1"/>
</dbReference>
<accession>A0ABV6PA63</accession>
<comment type="caution">
    <text evidence="1">The sequence shown here is derived from an EMBL/GenBank/DDBJ whole genome shotgun (WGS) entry which is preliminary data.</text>
</comment>
<sequence>METRASNPPDLQPGPDGKLRSAWALADPLLLDYYDQEWGVPVRDEQGLFERLSLEGFQAGLSWLTVLRRRDRLRTAFHNFVPDKVVGMDEDEIEALLADPTMIRNRRKINAVVQNAAATIKLRDNAGLAELIWSYRPEQEFAPRTAAEVPSQSAESIALAKELKKRGFTFVGPTLIFAMMEAIGMVDTHIVGSYRRGISSK</sequence>